<organism evidence="1 2">
    <name type="scientific">Favolaschia claudopus</name>
    <dbReference type="NCBI Taxonomy" id="2862362"/>
    <lineage>
        <taxon>Eukaryota</taxon>
        <taxon>Fungi</taxon>
        <taxon>Dikarya</taxon>
        <taxon>Basidiomycota</taxon>
        <taxon>Agaricomycotina</taxon>
        <taxon>Agaricomycetes</taxon>
        <taxon>Agaricomycetidae</taxon>
        <taxon>Agaricales</taxon>
        <taxon>Marasmiineae</taxon>
        <taxon>Mycenaceae</taxon>
        <taxon>Favolaschia</taxon>
    </lineage>
</organism>
<accession>A0AAW0A2A8</accession>
<evidence type="ECO:0000313" key="2">
    <source>
        <dbReference type="Proteomes" id="UP001362999"/>
    </source>
</evidence>
<proteinExistence type="predicted"/>
<reference evidence="1 2" key="1">
    <citation type="journal article" date="2024" name="J Genomics">
        <title>Draft genome sequencing and assembly of Favolaschia claudopus CIRM-BRFM 2984 isolated from oak limbs.</title>
        <authorList>
            <person name="Navarro D."/>
            <person name="Drula E."/>
            <person name="Chaduli D."/>
            <person name="Cazenave R."/>
            <person name="Ahrendt S."/>
            <person name="Wang J."/>
            <person name="Lipzen A."/>
            <person name="Daum C."/>
            <person name="Barry K."/>
            <person name="Grigoriev I.V."/>
            <person name="Favel A."/>
            <person name="Rosso M.N."/>
            <person name="Martin F."/>
        </authorList>
    </citation>
    <scope>NUCLEOTIDE SEQUENCE [LARGE SCALE GENOMIC DNA]</scope>
    <source>
        <strain evidence="1 2">CIRM-BRFM 2984</strain>
    </source>
</reference>
<protein>
    <submittedName>
        <fullName evidence="1">Uncharacterized protein</fullName>
    </submittedName>
</protein>
<name>A0AAW0A2A8_9AGAR</name>
<sequence length="128" mass="14913">MNDIRETIAQDMGNPLVAPHLHLYPEETKGPISETYQAEPWKEYELSQLTPMFLQGKKHFWLNEVSQLLQLLDKTYVIPLTLIVRDGVLTSDVSVVKRTPDGRWHLTDELRTVIADDLDEDFTELTWY</sequence>
<dbReference type="EMBL" id="JAWWNJ010000092">
    <property type="protein sequence ID" value="KAK6997355.1"/>
    <property type="molecule type" value="Genomic_DNA"/>
</dbReference>
<gene>
    <name evidence="1" type="ORF">R3P38DRAFT_2798486</name>
</gene>
<keyword evidence="2" id="KW-1185">Reference proteome</keyword>
<comment type="caution">
    <text evidence="1">The sequence shown here is derived from an EMBL/GenBank/DDBJ whole genome shotgun (WGS) entry which is preliminary data.</text>
</comment>
<evidence type="ECO:0000313" key="1">
    <source>
        <dbReference type="EMBL" id="KAK6997355.1"/>
    </source>
</evidence>
<dbReference type="Proteomes" id="UP001362999">
    <property type="component" value="Unassembled WGS sequence"/>
</dbReference>
<dbReference type="AlphaFoldDB" id="A0AAW0A2A8"/>